<name>A0ABV7XR41_9FLAO</name>
<evidence type="ECO:0000313" key="2">
    <source>
        <dbReference type="Proteomes" id="UP001595735"/>
    </source>
</evidence>
<dbReference type="RefSeq" id="WP_290302259.1">
    <property type="nucleotide sequence ID" value="NZ_JAUFQR010000003.1"/>
</dbReference>
<dbReference type="Proteomes" id="UP001595735">
    <property type="component" value="Unassembled WGS sequence"/>
</dbReference>
<proteinExistence type="predicted"/>
<comment type="caution">
    <text evidence="1">The sequence shown here is derived from an EMBL/GenBank/DDBJ whole genome shotgun (WGS) entry which is preliminary data.</text>
</comment>
<gene>
    <name evidence="1" type="ORF">ACFONJ_03190</name>
</gene>
<dbReference type="EMBL" id="JBHRYO010000001">
    <property type="protein sequence ID" value="MFC3754977.1"/>
    <property type="molecule type" value="Genomic_DNA"/>
</dbReference>
<reference evidence="2" key="1">
    <citation type="journal article" date="2019" name="Int. J. Syst. Evol. Microbiol.">
        <title>The Global Catalogue of Microorganisms (GCM) 10K type strain sequencing project: providing services to taxonomists for standard genome sequencing and annotation.</title>
        <authorList>
            <consortium name="The Broad Institute Genomics Platform"/>
            <consortium name="The Broad Institute Genome Sequencing Center for Infectious Disease"/>
            <person name="Wu L."/>
            <person name="Ma J."/>
        </authorList>
    </citation>
    <scope>NUCLEOTIDE SEQUENCE [LARGE SCALE GENOMIC DNA]</scope>
    <source>
        <strain evidence="2">CECT 7798</strain>
    </source>
</reference>
<protein>
    <submittedName>
        <fullName evidence="1">Uncharacterized protein</fullName>
    </submittedName>
</protein>
<accession>A0ABV7XR41</accession>
<sequence>METNVQYQEQLQYAEVYISDMLVLKNIFLQAKNTGKINSEFGIPFLLAKKKDEVIAFASLVINEKGGIAFKVYDKSGIQGSEEKNFILRAESYFKKNNTPNFRNPEQLKNSIYRMVSWLNQ</sequence>
<evidence type="ECO:0000313" key="1">
    <source>
        <dbReference type="EMBL" id="MFC3754977.1"/>
    </source>
</evidence>
<organism evidence="1 2">
    <name type="scientific">Chryseobacterium tructae</name>
    <dbReference type="NCBI Taxonomy" id="1037380"/>
    <lineage>
        <taxon>Bacteria</taxon>
        <taxon>Pseudomonadati</taxon>
        <taxon>Bacteroidota</taxon>
        <taxon>Flavobacteriia</taxon>
        <taxon>Flavobacteriales</taxon>
        <taxon>Weeksellaceae</taxon>
        <taxon>Chryseobacterium group</taxon>
        <taxon>Chryseobacterium</taxon>
    </lineage>
</organism>
<keyword evidence="2" id="KW-1185">Reference proteome</keyword>